<feature type="non-terminal residue" evidence="1">
    <location>
        <position position="1"/>
    </location>
</feature>
<accession>A0A6J4Q2U0</accession>
<organism evidence="1">
    <name type="scientific">uncultured Rubrobacteraceae bacterium</name>
    <dbReference type="NCBI Taxonomy" id="349277"/>
    <lineage>
        <taxon>Bacteria</taxon>
        <taxon>Bacillati</taxon>
        <taxon>Actinomycetota</taxon>
        <taxon>Rubrobacteria</taxon>
        <taxon>Rubrobacterales</taxon>
        <taxon>Rubrobacteraceae</taxon>
        <taxon>environmental samples</taxon>
    </lineage>
</organism>
<gene>
    <name evidence="1" type="ORF">AVDCRST_MAG03-3208</name>
</gene>
<feature type="non-terminal residue" evidence="1">
    <location>
        <position position="19"/>
    </location>
</feature>
<reference evidence="1" key="1">
    <citation type="submission" date="2020-02" db="EMBL/GenBank/DDBJ databases">
        <authorList>
            <person name="Meier V. D."/>
        </authorList>
    </citation>
    <scope>NUCLEOTIDE SEQUENCE</scope>
    <source>
        <strain evidence="1">AVDCRST_MAG03</strain>
    </source>
</reference>
<dbReference type="AlphaFoldDB" id="A0A6J4Q2U0"/>
<name>A0A6J4Q2U0_9ACTN</name>
<proteinExistence type="predicted"/>
<dbReference type="EMBL" id="CADCUT010000195">
    <property type="protein sequence ID" value="CAA9430565.1"/>
    <property type="molecule type" value="Genomic_DNA"/>
</dbReference>
<protein>
    <submittedName>
        <fullName evidence="1">Uncharacterized protein</fullName>
    </submittedName>
</protein>
<evidence type="ECO:0000313" key="1">
    <source>
        <dbReference type="EMBL" id="CAA9430565.1"/>
    </source>
</evidence>
<sequence length="19" mass="1983">ADDQPARAPRARATDAEDG</sequence>